<gene>
    <name evidence="2" type="ORF">FNK824_LOCUS25366</name>
    <name evidence="1" type="ORF">RFH988_LOCUS33699</name>
</gene>
<reference evidence="2" key="1">
    <citation type="submission" date="2021-02" db="EMBL/GenBank/DDBJ databases">
        <authorList>
            <person name="Nowell W R."/>
        </authorList>
    </citation>
    <scope>NUCLEOTIDE SEQUENCE</scope>
</reference>
<dbReference type="AlphaFoldDB" id="A0A819N2G5"/>
<sequence length="59" mass="6813">ILSCSWEYQNNAFPINVSEIKSFRSRIISCNASNFPIISSNQSATSLWPSHFWIEHSCY</sequence>
<comment type="caution">
    <text evidence="2">The sequence shown here is derived from an EMBL/GenBank/DDBJ whole genome shotgun (WGS) entry which is preliminary data.</text>
</comment>
<dbReference type="EMBL" id="CAJNOO010004348">
    <property type="protein sequence ID" value="CAF1378118.1"/>
    <property type="molecule type" value="Genomic_DNA"/>
</dbReference>
<name>A0A819N2G5_9BILA</name>
<accession>A0A819N2G5</accession>
<evidence type="ECO:0000313" key="3">
    <source>
        <dbReference type="Proteomes" id="UP000663874"/>
    </source>
</evidence>
<dbReference type="EMBL" id="CAJOBE010005933">
    <property type="protein sequence ID" value="CAF3990386.1"/>
    <property type="molecule type" value="Genomic_DNA"/>
</dbReference>
<evidence type="ECO:0000313" key="2">
    <source>
        <dbReference type="EMBL" id="CAF3990386.1"/>
    </source>
</evidence>
<dbReference type="Proteomes" id="UP000663882">
    <property type="component" value="Unassembled WGS sequence"/>
</dbReference>
<evidence type="ECO:0000313" key="1">
    <source>
        <dbReference type="EMBL" id="CAF1378118.1"/>
    </source>
</evidence>
<organism evidence="2 3">
    <name type="scientific">Rotaria sordida</name>
    <dbReference type="NCBI Taxonomy" id="392033"/>
    <lineage>
        <taxon>Eukaryota</taxon>
        <taxon>Metazoa</taxon>
        <taxon>Spiralia</taxon>
        <taxon>Gnathifera</taxon>
        <taxon>Rotifera</taxon>
        <taxon>Eurotatoria</taxon>
        <taxon>Bdelloidea</taxon>
        <taxon>Philodinida</taxon>
        <taxon>Philodinidae</taxon>
        <taxon>Rotaria</taxon>
    </lineage>
</organism>
<proteinExistence type="predicted"/>
<protein>
    <submittedName>
        <fullName evidence="2">Uncharacterized protein</fullName>
    </submittedName>
</protein>
<dbReference type="Proteomes" id="UP000663874">
    <property type="component" value="Unassembled WGS sequence"/>
</dbReference>
<feature type="non-terminal residue" evidence="2">
    <location>
        <position position="1"/>
    </location>
</feature>